<evidence type="ECO:0000259" key="4">
    <source>
        <dbReference type="Pfam" id="PF00656"/>
    </source>
</evidence>
<dbReference type="GO" id="GO:0004197">
    <property type="term" value="F:cysteine-type endopeptidase activity"/>
    <property type="evidence" value="ECO:0007669"/>
    <property type="project" value="InterPro"/>
</dbReference>
<dbReference type="InterPro" id="IPR050452">
    <property type="entry name" value="Metacaspase"/>
</dbReference>
<dbReference type="GO" id="GO:0005737">
    <property type="term" value="C:cytoplasm"/>
    <property type="evidence" value="ECO:0007669"/>
    <property type="project" value="TreeGrafter"/>
</dbReference>
<dbReference type="InterPro" id="IPR029030">
    <property type="entry name" value="Caspase-like_dom_sf"/>
</dbReference>
<evidence type="ECO:0000313" key="5">
    <source>
        <dbReference type="EMBL" id="CAE6337964.1"/>
    </source>
</evidence>
<protein>
    <recommendedName>
        <fullName evidence="4">Peptidase C14 caspase domain-containing protein</fullName>
    </recommendedName>
</protein>
<feature type="domain" description="Peptidase C14 caspase" evidence="4">
    <location>
        <begin position="15"/>
        <end position="305"/>
    </location>
</feature>
<evidence type="ECO:0000256" key="3">
    <source>
        <dbReference type="ARBA" id="ARBA00022807"/>
    </source>
</evidence>
<dbReference type="AlphaFoldDB" id="A0A8H2W6H3"/>
<organism evidence="5 6">
    <name type="scientific">Rhizoctonia solani</name>
    <dbReference type="NCBI Taxonomy" id="456999"/>
    <lineage>
        <taxon>Eukaryota</taxon>
        <taxon>Fungi</taxon>
        <taxon>Dikarya</taxon>
        <taxon>Basidiomycota</taxon>
        <taxon>Agaricomycotina</taxon>
        <taxon>Agaricomycetes</taxon>
        <taxon>Cantharellales</taxon>
        <taxon>Ceratobasidiaceae</taxon>
        <taxon>Rhizoctonia</taxon>
    </lineage>
</organism>
<comment type="similarity">
    <text evidence="1">Belongs to the peptidase C14B family.</text>
</comment>
<dbReference type="EMBL" id="CAJMWS010000015">
    <property type="protein sequence ID" value="CAE6337964.1"/>
    <property type="molecule type" value="Genomic_DNA"/>
</dbReference>
<dbReference type="GO" id="GO:0006508">
    <property type="term" value="P:proteolysis"/>
    <property type="evidence" value="ECO:0007669"/>
    <property type="project" value="InterPro"/>
</dbReference>
<dbReference type="PANTHER" id="PTHR48104">
    <property type="entry name" value="METACASPASE-4"/>
    <property type="match status" value="1"/>
</dbReference>
<keyword evidence="3" id="KW-0645">Protease</keyword>
<dbReference type="SUPFAM" id="SSF52129">
    <property type="entry name" value="Caspase-like"/>
    <property type="match status" value="1"/>
</dbReference>
<evidence type="ECO:0000256" key="2">
    <source>
        <dbReference type="ARBA" id="ARBA00022703"/>
    </source>
</evidence>
<keyword evidence="3" id="KW-0788">Thiol protease</keyword>
<keyword evidence="2" id="KW-0053">Apoptosis</keyword>
<reference evidence="5" key="1">
    <citation type="submission" date="2021-01" db="EMBL/GenBank/DDBJ databases">
        <authorList>
            <person name="Kaushik A."/>
        </authorList>
    </citation>
    <scope>NUCLEOTIDE SEQUENCE</scope>
    <source>
        <strain evidence="5">AG1-1C</strain>
    </source>
</reference>
<dbReference type="Gene3D" id="3.40.50.1460">
    <property type="match status" value="1"/>
</dbReference>
<dbReference type="GO" id="GO:0006915">
    <property type="term" value="P:apoptotic process"/>
    <property type="evidence" value="ECO:0007669"/>
    <property type="project" value="UniProtKB-KW"/>
</dbReference>
<evidence type="ECO:0000256" key="1">
    <source>
        <dbReference type="ARBA" id="ARBA00009005"/>
    </source>
</evidence>
<dbReference type="PANTHER" id="PTHR48104:SF30">
    <property type="entry name" value="METACASPASE-1"/>
    <property type="match status" value="1"/>
</dbReference>
<sequence>MVDSIALRSQLLSIHAVVIGIDNYPHVAKLRGAVRDADSIVDYLRTDLLVPETQITSLRNEKATRSEIIAAIDGLRQNPKIKAFDPILIYFSGHGCEKDSPLAKIGNYKGKTQCLVPWDVGCKSDEGLISAIPDYTLAALLYGLAQAKGNNVVVILDACHSASSTRGLRPSYYEDYNVESVGISENTSAPSLIMTPMAFDSHQARLISPNEIPPIQLDPDMEILRSKFSDDFGSVDQVSLWNSHGTTSEIHLQQLPTPMVPNFAVSTRSHVLLAACDHSEVAYESLSSGTGCFTTALLEQLRSNSLERFTYRMCFENFPSVNAPNQQSPVCEGDIDRFFFSLRIMVDHHTCIPVHLSNDNSGLWYLGTGNAQGVIPNSKFHLYTYDTSKEQTCQTPLVTFSVSPIGKNPCRSICLFEVNTQVPRFAFARLVERGQGHMFQVYLTDAARSRLDTRKIFQPQHGIVPAYSRQDAQLVLNVDAHNDITFELIRHGFHSRRRLLPARVSPDSSSIQRILFSMAQWDWHVSRRPDNQKKLVNLVMYKLEESEPRRIWSENEHTEELILPLTNDLYGFEVTSLCSRGLHLYLFYYSTEGQSIRPLFLPVCGPGMISAPLDPREKLNIGYGNDDALPGAILFRNKSDIGYFRVFATTCPGNFDSITQKSTFEPMVSGQPNQPAWDLDGFNDGLMIGNLTRPPTAEG</sequence>
<dbReference type="Proteomes" id="UP000663846">
    <property type="component" value="Unassembled WGS sequence"/>
</dbReference>
<gene>
    <name evidence="5" type="ORF">RDB_LOCUS1469</name>
</gene>
<name>A0A8H2W6H3_9AGAM</name>
<dbReference type="Pfam" id="PF00656">
    <property type="entry name" value="Peptidase_C14"/>
    <property type="match status" value="1"/>
</dbReference>
<proteinExistence type="inferred from homology"/>
<comment type="caution">
    <text evidence="5">The sequence shown here is derived from an EMBL/GenBank/DDBJ whole genome shotgun (WGS) entry which is preliminary data.</text>
</comment>
<dbReference type="InterPro" id="IPR011600">
    <property type="entry name" value="Pept_C14_caspase"/>
</dbReference>
<accession>A0A8H2W6H3</accession>
<keyword evidence="3" id="KW-0378">Hydrolase</keyword>
<evidence type="ECO:0000313" key="6">
    <source>
        <dbReference type="Proteomes" id="UP000663846"/>
    </source>
</evidence>